<protein>
    <submittedName>
        <fullName evidence="2">Uncharacterized protein</fullName>
    </submittedName>
</protein>
<keyword evidence="3" id="KW-1185">Reference proteome</keyword>
<comment type="caution">
    <text evidence="2">The sequence shown here is derived from an EMBL/GenBank/DDBJ whole genome shotgun (WGS) entry which is preliminary data.</text>
</comment>
<reference evidence="2 3" key="1">
    <citation type="submission" date="2018-06" db="EMBL/GenBank/DDBJ databases">
        <title>Complete Genomes of Monosporascus.</title>
        <authorList>
            <person name="Robinson A.J."/>
            <person name="Natvig D.O."/>
        </authorList>
    </citation>
    <scope>NUCLEOTIDE SEQUENCE [LARGE SCALE GENOMIC DNA]</scope>
    <source>
        <strain evidence="2 3">CBS 609.92</strain>
    </source>
</reference>
<dbReference type="EMBL" id="QJNS01000059">
    <property type="protein sequence ID" value="RYO90257.1"/>
    <property type="molecule type" value="Genomic_DNA"/>
</dbReference>
<evidence type="ECO:0000256" key="1">
    <source>
        <dbReference type="SAM" id="Phobius"/>
    </source>
</evidence>
<dbReference type="Proteomes" id="UP000294003">
    <property type="component" value="Unassembled WGS sequence"/>
</dbReference>
<accession>A0ABY0HCX6</accession>
<name>A0ABY0HCX6_9PEZI</name>
<keyword evidence="1" id="KW-0812">Transmembrane</keyword>
<keyword evidence="1" id="KW-1133">Transmembrane helix</keyword>
<sequence length="169" mass="18533">MSSSANTDTPSEAGQASPGSSIFPVLTPYCAALLAALKSRMDTVARNKYCDAADVKEIKDSLRVFAEKHYLPRGLLRRLDDVLGALVSVIPANAAKWNAEAEKLPGFARQYDSLRYNAHVAYMEPWRESIMAVIPLLVLACETYEHLKEFGGGTVAPGYESQAGWFYGR</sequence>
<keyword evidence="1" id="KW-0472">Membrane</keyword>
<organism evidence="2 3">
    <name type="scientific">Monosporascus cannonballus</name>
    <dbReference type="NCBI Taxonomy" id="155416"/>
    <lineage>
        <taxon>Eukaryota</taxon>
        <taxon>Fungi</taxon>
        <taxon>Dikarya</taxon>
        <taxon>Ascomycota</taxon>
        <taxon>Pezizomycotina</taxon>
        <taxon>Sordariomycetes</taxon>
        <taxon>Xylariomycetidae</taxon>
        <taxon>Xylariales</taxon>
        <taxon>Xylariales incertae sedis</taxon>
        <taxon>Monosporascus</taxon>
    </lineage>
</organism>
<evidence type="ECO:0000313" key="2">
    <source>
        <dbReference type="EMBL" id="RYO90257.1"/>
    </source>
</evidence>
<feature type="transmembrane region" description="Helical" evidence="1">
    <location>
        <begin position="20"/>
        <end position="37"/>
    </location>
</feature>
<gene>
    <name evidence="2" type="ORF">DL762_002779</name>
</gene>
<proteinExistence type="predicted"/>
<evidence type="ECO:0000313" key="3">
    <source>
        <dbReference type="Proteomes" id="UP000294003"/>
    </source>
</evidence>